<dbReference type="EMBL" id="FPAV01000002">
    <property type="protein sequence ID" value="SFT58084.1"/>
    <property type="molecule type" value="Genomic_DNA"/>
</dbReference>
<proteinExistence type="predicted"/>
<dbReference type="AlphaFoldDB" id="A0AAX2ENT1"/>
<accession>A0AAX2ENT1</accession>
<dbReference type="Proteomes" id="UP000198760">
    <property type="component" value="Unassembled WGS sequence"/>
</dbReference>
<dbReference type="Proteomes" id="UP000199173">
    <property type="component" value="Unassembled WGS sequence"/>
</dbReference>
<sequence length="462" mass="49165">MSGAASTKFSFSITFPDQGGGTNPAVGPFIIPPRLKNATPNNDLALYFSGYCVPATTSATKGIQPGEIPQQKAFGLSFTQSGSSPNPVIKIVQITVVKQYIFSAQTADREILLTSFRLFAGQLEKLEVSLSSATGGLLPCVTEALLYQIALNMPLTLSELLQFTYHFNINDQYIDLEPGFSLTIAAAGYQYIAPPASPGYGLNAFTLSGTQTVSLGWQQDGKLLFNGFASRFTRGVELSPPTPPDENYPCLIFAASPIDLQLSGNARRHWRLITPSSLPSPQNVDNSGSSSVDSALLLGADTYTDLAAATEAAIGGGQFCITPDADNNPIVAIAFTSRVFVTPAIGIFVNDIAQQVPVGTSMRDIVFQYLLVPPAHIVTSGSNVDSTSLSCKLQRWVANSEKPFSSTSPGPTVQVDYFDFSPDSTSGLPLSGPDGDVFDIPLLKGDRIYVGPKDGYQLSLTE</sequence>
<dbReference type="RefSeq" id="WP_072438785.1">
    <property type="nucleotide sequence ID" value="NZ_FONC01000004.1"/>
</dbReference>
<gene>
    <name evidence="2" type="ORF">SAMN03159428_01184</name>
    <name evidence="1" type="ORF">SAMN03159514_01160</name>
</gene>
<evidence type="ECO:0000313" key="2">
    <source>
        <dbReference type="EMBL" id="SFT58084.1"/>
    </source>
</evidence>
<dbReference type="EMBL" id="FOYJ01000002">
    <property type="protein sequence ID" value="SFR03541.1"/>
    <property type="molecule type" value="Genomic_DNA"/>
</dbReference>
<evidence type="ECO:0000313" key="4">
    <source>
        <dbReference type="Proteomes" id="UP000199173"/>
    </source>
</evidence>
<reference evidence="3 4" key="1">
    <citation type="submission" date="2016-10" db="EMBL/GenBank/DDBJ databases">
        <authorList>
            <person name="Varghese N."/>
            <person name="Submissions S."/>
        </authorList>
    </citation>
    <scope>NUCLEOTIDE SEQUENCE [LARGE SCALE GENOMIC DNA]</scope>
    <source>
        <strain evidence="2 3">NFIX06</strain>
        <strain evidence="1 4">NFIX08</strain>
    </source>
</reference>
<evidence type="ECO:0000313" key="1">
    <source>
        <dbReference type="EMBL" id="SFR03541.1"/>
    </source>
</evidence>
<keyword evidence="3" id="KW-1185">Reference proteome</keyword>
<comment type="caution">
    <text evidence="1">The sequence shown here is derived from an EMBL/GenBank/DDBJ whole genome shotgun (WGS) entry which is preliminary data.</text>
</comment>
<evidence type="ECO:0000313" key="3">
    <source>
        <dbReference type="Proteomes" id="UP000198760"/>
    </source>
</evidence>
<organism evidence="1 4">
    <name type="scientific">Kosakonia radicincitans</name>
    <dbReference type="NCBI Taxonomy" id="283686"/>
    <lineage>
        <taxon>Bacteria</taxon>
        <taxon>Pseudomonadati</taxon>
        <taxon>Pseudomonadota</taxon>
        <taxon>Gammaproteobacteria</taxon>
        <taxon>Enterobacterales</taxon>
        <taxon>Enterobacteriaceae</taxon>
        <taxon>Kosakonia</taxon>
    </lineage>
</organism>
<protein>
    <submittedName>
        <fullName evidence="1">Uncharacterized protein</fullName>
    </submittedName>
</protein>
<name>A0AAX2ENT1_9ENTR</name>